<accession>A0A8J2ZZV1</accession>
<evidence type="ECO:0000313" key="2">
    <source>
        <dbReference type="Proteomes" id="UP000656813"/>
    </source>
</evidence>
<sequence length="60" mass="6872">MCFDKIPESIDSAIEPAPIKAILFILNYPLLILSLKNSTPSFIKRTEWSFRFRGTTLIDV</sequence>
<dbReference type="AlphaFoldDB" id="A0A8J2ZZV1"/>
<reference evidence="1" key="1">
    <citation type="journal article" date="2014" name="Int. J. Syst. Evol. Microbiol.">
        <title>Complete genome sequence of Corynebacterium casei LMG S-19264T (=DSM 44701T), isolated from a smear-ripened cheese.</title>
        <authorList>
            <consortium name="US DOE Joint Genome Institute (JGI-PGF)"/>
            <person name="Walter F."/>
            <person name="Albersmeier A."/>
            <person name="Kalinowski J."/>
            <person name="Ruckert C."/>
        </authorList>
    </citation>
    <scope>NUCLEOTIDE SEQUENCE</scope>
    <source>
        <strain evidence="1">CGMCC 1.12777</strain>
    </source>
</reference>
<protein>
    <submittedName>
        <fullName evidence="1">Uncharacterized protein</fullName>
    </submittedName>
</protein>
<gene>
    <name evidence="1" type="ORF">GCM10007096_37600</name>
</gene>
<dbReference type="EMBL" id="BMFV01000039">
    <property type="protein sequence ID" value="GGH87480.1"/>
    <property type="molecule type" value="Genomic_DNA"/>
</dbReference>
<name>A0A8J2ZZV1_9BACL</name>
<reference evidence="1" key="2">
    <citation type="submission" date="2020-09" db="EMBL/GenBank/DDBJ databases">
        <authorList>
            <person name="Sun Q."/>
            <person name="Zhou Y."/>
        </authorList>
    </citation>
    <scope>NUCLEOTIDE SEQUENCE</scope>
    <source>
        <strain evidence="1">CGMCC 1.12777</strain>
    </source>
</reference>
<dbReference type="Proteomes" id="UP000656813">
    <property type="component" value="Unassembled WGS sequence"/>
</dbReference>
<keyword evidence="2" id="KW-1185">Reference proteome</keyword>
<proteinExistence type="predicted"/>
<evidence type="ECO:0000313" key="1">
    <source>
        <dbReference type="EMBL" id="GGH87480.1"/>
    </source>
</evidence>
<organism evidence="1 2">
    <name type="scientific">Pullulanibacillus pueri</name>
    <dbReference type="NCBI Taxonomy" id="1437324"/>
    <lineage>
        <taxon>Bacteria</taxon>
        <taxon>Bacillati</taxon>
        <taxon>Bacillota</taxon>
        <taxon>Bacilli</taxon>
        <taxon>Bacillales</taxon>
        <taxon>Sporolactobacillaceae</taxon>
        <taxon>Pullulanibacillus</taxon>
    </lineage>
</organism>
<comment type="caution">
    <text evidence="1">The sequence shown here is derived from an EMBL/GenBank/DDBJ whole genome shotgun (WGS) entry which is preliminary data.</text>
</comment>